<keyword evidence="7" id="KW-0443">Lipid metabolism</keyword>
<name>A0AAE0EYP0_9CHLO</name>
<dbReference type="PANTHER" id="PTHR11157:SF126">
    <property type="entry name" value="ELONGATION OF VERY LONG CHAIN FATTY ACIDS PROTEIN"/>
    <property type="match status" value="1"/>
</dbReference>
<evidence type="ECO:0000313" key="12">
    <source>
        <dbReference type="Proteomes" id="UP001190700"/>
    </source>
</evidence>
<organism evidence="11 12">
    <name type="scientific">Cymbomonas tetramitiformis</name>
    <dbReference type="NCBI Taxonomy" id="36881"/>
    <lineage>
        <taxon>Eukaryota</taxon>
        <taxon>Viridiplantae</taxon>
        <taxon>Chlorophyta</taxon>
        <taxon>Pyramimonadophyceae</taxon>
        <taxon>Pyramimonadales</taxon>
        <taxon>Pyramimonadaceae</taxon>
        <taxon>Cymbomonas</taxon>
    </lineage>
</organism>
<dbReference type="GO" id="GO:0019367">
    <property type="term" value="P:fatty acid elongation, saturated fatty acid"/>
    <property type="evidence" value="ECO:0007669"/>
    <property type="project" value="TreeGrafter"/>
</dbReference>
<dbReference type="GO" id="GO:0030148">
    <property type="term" value="P:sphingolipid biosynthetic process"/>
    <property type="evidence" value="ECO:0007669"/>
    <property type="project" value="TreeGrafter"/>
</dbReference>
<dbReference type="Pfam" id="PF01151">
    <property type="entry name" value="ELO"/>
    <property type="match status" value="1"/>
</dbReference>
<proteinExistence type="predicted"/>
<dbReference type="GO" id="GO:0009922">
    <property type="term" value="F:fatty acid elongase activity"/>
    <property type="evidence" value="ECO:0007669"/>
    <property type="project" value="InterPro"/>
</dbReference>
<evidence type="ECO:0000256" key="2">
    <source>
        <dbReference type="ARBA" id="ARBA00022516"/>
    </source>
</evidence>
<dbReference type="InterPro" id="IPR002076">
    <property type="entry name" value="ELO_fam"/>
</dbReference>
<evidence type="ECO:0008006" key="13">
    <source>
        <dbReference type="Google" id="ProtNLM"/>
    </source>
</evidence>
<reference evidence="11 12" key="1">
    <citation type="journal article" date="2015" name="Genome Biol. Evol.">
        <title>Comparative Genomics of a Bacterivorous Green Alga Reveals Evolutionary Causalities and Consequences of Phago-Mixotrophic Mode of Nutrition.</title>
        <authorList>
            <person name="Burns J.A."/>
            <person name="Paasch A."/>
            <person name="Narechania A."/>
            <person name="Kim E."/>
        </authorList>
    </citation>
    <scope>NUCLEOTIDE SEQUENCE [LARGE SCALE GENOMIC DNA]</scope>
    <source>
        <strain evidence="11 12">PLY_AMNH</strain>
    </source>
</reference>
<keyword evidence="8 10" id="KW-0472">Membrane</keyword>
<keyword evidence="6 10" id="KW-1133">Transmembrane helix</keyword>
<comment type="subcellular location">
    <subcellularLocation>
        <location evidence="1">Membrane</location>
        <topology evidence="1">Multi-pass membrane protein</topology>
    </subcellularLocation>
</comment>
<keyword evidence="9" id="KW-0275">Fatty acid biosynthesis</keyword>
<gene>
    <name evidence="11" type="ORF">CYMTET_45078</name>
</gene>
<protein>
    <recommendedName>
        <fullName evidence="13">Very-long-chain 3-oxoacyl-CoA synthase</fullName>
    </recommendedName>
</protein>
<comment type="caution">
    <text evidence="11">The sequence shown here is derived from an EMBL/GenBank/DDBJ whole genome shotgun (WGS) entry which is preliminary data.</text>
</comment>
<evidence type="ECO:0000256" key="6">
    <source>
        <dbReference type="ARBA" id="ARBA00022989"/>
    </source>
</evidence>
<sequence>MDFASVYTHLVGDGPDSRVTSWPLLDGWEVPTAISAVYILGIPIGMSIMKDREPFKLKAFSLFHNFFLFTLSMYMTVETLRQAYLNFGWSTNFTIFCNSVEQPQQTPTGFSESGEALATILWIHYISKAYEFFDTVIMIMKKNNRQVSFLHVYHHATTFFPVWYGNVRYGPGGEAYYCCALNSFVHVFMYGYYFFASVGLPLPFIKRSITMFQMVQFVTYIVQSVYILFITDCQRPRLSGYFLLVQAIIFLVLFAMFFVQSYLKPKKQGDKKKQ</sequence>
<feature type="transmembrane region" description="Helical" evidence="10">
    <location>
        <begin position="208"/>
        <end position="229"/>
    </location>
</feature>
<keyword evidence="2" id="KW-0444">Lipid biosynthesis</keyword>
<dbReference type="PROSITE" id="PS01188">
    <property type="entry name" value="ELO"/>
    <property type="match status" value="1"/>
</dbReference>
<evidence type="ECO:0000256" key="1">
    <source>
        <dbReference type="ARBA" id="ARBA00004141"/>
    </source>
</evidence>
<accession>A0AAE0EYP0</accession>
<keyword evidence="5" id="KW-0276">Fatty acid metabolism</keyword>
<feature type="transmembrane region" description="Helical" evidence="10">
    <location>
        <begin position="30"/>
        <end position="48"/>
    </location>
</feature>
<evidence type="ECO:0000256" key="5">
    <source>
        <dbReference type="ARBA" id="ARBA00022832"/>
    </source>
</evidence>
<keyword evidence="4 10" id="KW-0812">Transmembrane</keyword>
<dbReference type="GO" id="GO:0034625">
    <property type="term" value="P:fatty acid elongation, monounsaturated fatty acid"/>
    <property type="evidence" value="ECO:0007669"/>
    <property type="project" value="TreeGrafter"/>
</dbReference>
<evidence type="ECO:0000256" key="8">
    <source>
        <dbReference type="ARBA" id="ARBA00023136"/>
    </source>
</evidence>
<evidence type="ECO:0000256" key="7">
    <source>
        <dbReference type="ARBA" id="ARBA00023098"/>
    </source>
</evidence>
<evidence type="ECO:0000256" key="4">
    <source>
        <dbReference type="ARBA" id="ARBA00022692"/>
    </source>
</evidence>
<feature type="transmembrane region" description="Helical" evidence="10">
    <location>
        <begin position="174"/>
        <end position="196"/>
    </location>
</feature>
<dbReference type="GO" id="GO:0005789">
    <property type="term" value="C:endoplasmic reticulum membrane"/>
    <property type="evidence" value="ECO:0007669"/>
    <property type="project" value="TreeGrafter"/>
</dbReference>
<feature type="transmembrane region" description="Helical" evidence="10">
    <location>
        <begin position="241"/>
        <end position="263"/>
    </location>
</feature>
<dbReference type="EMBL" id="LGRX02030749">
    <property type="protein sequence ID" value="KAK3245348.1"/>
    <property type="molecule type" value="Genomic_DNA"/>
</dbReference>
<evidence type="ECO:0000256" key="3">
    <source>
        <dbReference type="ARBA" id="ARBA00022679"/>
    </source>
</evidence>
<dbReference type="GO" id="GO:0034626">
    <property type="term" value="P:fatty acid elongation, polyunsaturated fatty acid"/>
    <property type="evidence" value="ECO:0007669"/>
    <property type="project" value="TreeGrafter"/>
</dbReference>
<dbReference type="InterPro" id="IPR030457">
    <property type="entry name" value="ELO_CS"/>
</dbReference>
<dbReference type="GO" id="GO:0042761">
    <property type="term" value="P:very long-chain fatty acid biosynthetic process"/>
    <property type="evidence" value="ECO:0007669"/>
    <property type="project" value="TreeGrafter"/>
</dbReference>
<keyword evidence="3" id="KW-0808">Transferase</keyword>
<evidence type="ECO:0000256" key="9">
    <source>
        <dbReference type="ARBA" id="ARBA00023160"/>
    </source>
</evidence>
<dbReference type="PANTHER" id="PTHR11157">
    <property type="entry name" value="FATTY ACID ACYL TRANSFERASE-RELATED"/>
    <property type="match status" value="1"/>
</dbReference>
<evidence type="ECO:0000313" key="11">
    <source>
        <dbReference type="EMBL" id="KAK3245348.1"/>
    </source>
</evidence>
<evidence type="ECO:0000256" key="10">
    <source>
        <dbReference type="SAM" id="Phobius"/>
    </source>
</evidence>
<keyword evidence="12" id="KW-1185">Reference proteome</keyword>
<dbReference type="AlphaFoldDB" id="A0AAE0EYP0"/>
<dbReference type="Proteomes" id="UP001190700">
    <property type="component" value="Unassembled WGS sequence"/>
</dbReference>